<organism evidence="1 2">
    <name type="scientific">Lithocarpus litseifolius</name>
    <dbReference type="NCBI Taxonomy" id="425828"/>
    <lineage>
        <taxon>Eukaryota</taxon>
        <taxon>Viridiplantae</taxon>
        <taxon>Streptophyta</taxon>
        <taxon>Embryophyta</taxon>
        <taxon>Tracheophyta</taxon>
        <taxon>Spermatophyta</taxon>
        <taxon>Magnoliopsida</taxon>
        <taxon>eudicotyledons</taxon>
        <taxon>Gunneridae</taxon>
        <taxon>Pentapetalae</taxon>
        <taxon>rosids</taxon>
        <taxon>fabids</taxon>
        <taxon>Fagales</taxon>
        <taxon>Fagaceae</taxon>
        <taxon>Lithocarpus</taxon>
    </lineage>
</organism>
<dbReference type="AlphaFoldDB" id="A0AAW2CX36"/>
<name>A0AAW2CX36_9ROSI</name>
<accession>A0AAW2CX36</accession>
<keyword evidence="2" id="KW-1185">Reference proteome</keyword>
<protein>
    <submittedName>
        <fullName evidence="1">Uncharacterized protein</fullName>
    </submittedName>
</protein>
<comment type="caution">
    <text evidence="1">The sequence shown here is derived from an EMBL/GenBank/DDBJ whole genome shotgun (WGS) entry which is preliminary data.</text>
</comment>
<sequence length="190" mass="20735">MISTQVIHFASLIPIEDHIDEGVKSKKIVDLEALNSMIEQQVKKATKCKGKEADAYMIDKAPEGLRGVVSSYIAPNARPYQQQDLIDNTVGPNVITNPLPPHQERNMNAISTMKERVLDFSSPSFPWKAMLQALAQETPLTSVIIEEIIESLVDSGAPALKKGQAMPTIEGFTSLVLALPTIVEPSPGFI</sequence>
<evidence type="ECO:0000313" key="2">
    <source>
        <dbReference type="Proteomes" id="UP001459277"/>
    </source>
</evidence>
<dbReference type="EMBL" id="JAZDWU010000005">
    <property type="protein sequence ID" value="KAL0001390.1"/>
    <property type="molecule type" value="Genomic_DNA"/>
</dbReference>
<proteinExistence type="predicted"/>
<evidence type="ECO:0000313" key="1">
    <source>
        <dbReference type="EMBL" id="KAL0001390.1"/>
    </source>
</evidence>
<gene>
    <name evidence="1" type="ORF">SO802_015171</name>
</gene>
<dbReference type="Proteomes" id="UP001459277">
    <property type="component" value="Unassembled WGS sequence"/>
</dbReference>
<reference evidence="1 2" key="1">
    <citation type="submission" date="2024-01" db="EMBL/GenBank/DDBJ databases">
        <title>A telomere-to-telomere, gap-free genome of sweet tea (Lithocarpus litseifolius).</title>
        <authorList>
            <person name="Zhou J."/>
        </authorList>
    </citation>
    <scope>NUCLEOTIDE SEQUENCE [LARGE SCALE GENOMIC DNA]</scope>
    <source>
        <strain evidence="1">Zhou-2022a</strain>
        <tissue evidence="1">Leaf</tissue>
    </source>
</reference>